<feature type="region of interest" description="Disordered" evidence="1">
    <location>
        <begin position="1"/>
        <end position="26"/>
    </location>
</feature>
<accession>A0ABX6YUL3</accession>
<evidence type="ECO:0000256" key="1">
    <source>
        <dbReference type="SAM" id="MobiDB-lite"/>
    </source>
</evidence>
<feature type="domain" description="DUF6969" evidence="2">
    <location>
        <begin position="43"/>
        <end position="248"/>
    </location>
</feature>
<feature type="compositionally biased region" description="Polar residues" evidence="1">
    <location>
        <begin position="8"/>
        <end position="17"/>
    </location>
</feature>
<sequence>MIRPETPSEMSPDSANPATPAPTLRIANPGIEGLPRARLEEMHDAAETVLECETVLAKSGMSVVSEVLRGQGDFLVWSRYPQGDVFDTETHCHYFYHAHDAREMAEGENGHFHLFMRPEGIIPGLEPWDLPGAKIPEDRAARFVHIGAISVDAKGRAIRIFTTNRWVTDECLYRAEDMIRLLDHFAIELAHPNWAVNLWLSGMVTLYRPQFAALLRARDAQIEAWLADHPGSEVLEDRGLQNISQWPVDPVAQIGAIEDKLDL</sequence>
<dbReference type="InterPro" id="IPR054242">
    <property type="entry name" value="DUF6969"/>
</dbReference>
<evidence type="ECO:0000313" key="4">
    <source>
        <dbReference type="Proteomes" id="UP000192422"/>
    </source>
</evidence>
<keyword evidence="4" id="KW-1185">Reference proteome</keyword>
<dbReference type="Proteomes" id="UP000192422">
    <property type="component" value="Chromosome"/>
</dbReference>
<name>A0ABX6YUL3_9RHOB</name>
<organism evidence="3 4">
    <name type="scientific">Thioclava electrotropha</name>
    <dbReference type="NCBI Taxonomy" id="1549850"/>
    <lineage>
        <taxon>Bacteria</taxon>
        <taxon>Pseudomonadati</taxon>
        <taxon>Pseudomonadota</taxon>
        <taxon>Alphaproteobacteria</taxon>
        <taxon>Rhodobacterales</taxon>
        <taxon>Paracoccaceae</taxon>
        <taxon>Thioclava</taxon>
    </lineage>
</organism>
<proteinExistence type="predicted"/>
<reference evidence="3 4" key="1">
    <citation type="submission" date="2020-05" db="EMBL/GenBank/DDBJ databases">
        <title>Thioclava electrotropha strain Elox9 finished genome.</title>
        <authorList>
            <person name="Rowe A.R."/>
            <person name="Wilbanks E.G."/>
        </authorList>
    </citation>
    <scope>NUCLEOTIDE SEQUENCE [LARGE SCALE GENOMIC DNA]</scope>
    <source>
        <strain evidence="3 4">Elox9</strain>
    </source>
</reference>
<evidence type="ECO:0000313" key="3">
    <source>
        <dbReference type="EMBL" id="QPZ91521.1"/>
    </source>
</evidence>
<dbReference type="Pfam" id="PF22308">
    <property type="entry name" value="DUF6969"/>
    <property type="match status" value="1"/>
</dbReference>
<gene>
    <name evidence="3" type="ORF">AKL02_011860</name>
</gene>
<protein>
    <recommendedName>
        <fullName evidence="2">DUF6969 domain-containing protein</fullName>
    </recommendedName>
</protein>
<dbReference type="EMBL" id="CP053562">
    <property type="protein sequence ID" value="QPZ91521.1"/>
    <property type="molecule type" value="Genomic_DNA"/>
</dbReference>
<evidence type="ECO:0000259" key="2">
    <source>
        <dbReference type="Pfam" id="PF22308"/>
    </source>
</evidence>
<dbReference type="RefSeq" id="WP_083077369.1">
    <property type="nucleotide sequence ID" value="NZ_CP053562.1"/>
</dbReference>